<name>A0A4D6NJH9_VIGUN</name>
<dbReference type="AlphaFoldDB" id="A0A4D6NJH9"/>
<evidence type="ECO:0000313" key="4">
    <source>
        <dbReference type="Proteomes" id="UP000501690"/>
    </source>
</evidence>
<proteinExistence type="predicted"/>
<organism evidence="3 4">
    <name type="scientific">Vigna unguiculata</name>
    <name type="common">Cowpea</name>
    <dbReference type="NCBI Taxonomy" id="3917"/>
    <lineage>
        <taxon>Eukaryota</taxon>
        <taxon>Viridiplantae</taxon>
        <taxon>Streptophyta</taxon>
        <taxon>Embryophyta</taxon>
        <taxon>Tracheophyta</taxon>
        <taxon>Spermatophyta</taxon>
        <taxon>Magnoliopsida</taxon>
        <taxon>eudicotyledons</taxon>
        <taxon>Gunneridae</taxon>
        <taxon>Pentapetalae</taxon>
        <taxon>rosids</taxon>
        <taxon>fabids</taxon>
        <taxon>Fabales</taxon>
        <taxon>Fabaceae</taxon>
        <taxon>Papilionoideae</taxon>
        <taxon>50 kb inversion clade</taxon>
        <taxon>NPAAA clade</taxon>
        <taxon>indigoferoid/millettioid clade</taxon>
        <taxon>Phaseoleae</taxon>
        <taxon>Vigna</taxon>
    </lineage>
</organism>
<feature type="compositionally biased region" description="Low complexity" evidence="1">
    <location>
        <begin position="100"/>
        <end position="124"/>
    </location>
</feature>
<protein>
    <submittedName>
        <fullName evidence="3">Uncharacterized protein</fullName>
    </submittedName>
</protein>
<dbReference type="EMBL" id="CP039355">
    <property type="protein sequence ID" value="QCE13950.1"/>
    <property type="molecule type" value="Genomic_DNA"/>
</dbReference>
<reference evidence="3 4" key="1">
    <citation type="submission" date="2019-04" db="EMBL/GenBank/DDBJ databases">
        <title>An improved genome assembly and genetic linkage map for asparagus bean, Vigna unguiculata ssp. sesquipedialis.</title>
        <authorList>
            <person name="Xia Q."/>
            <person name="Zhang R."/>
            <person name="Dong Y."/>
        </authorList>
    </citation>
    <scope>NUCLEOTIDE SEQUENCE [LARGE SCALE GENOMIC DNA]</scope>
    <source>
        <tissue evidence="3">Leaf</tissue>
    </source>
</reference>
<evidence type="ECO:0000256" key="2">
    <source>
        <dbReference type="SAM" id="Phobius"/>
    </source>
</evidence>
<evidence type="ECO:0000256" key="1">
    <source>
        <dbReference type="SAM" id="MobiDB-lite"/>
    </source>
</evidence>
<sequence>MLLTETATGADEKLAISSLHSFFLRETDHFFPRATTRRCQSSSRLRGSARRRLGSTIPAAVGVYTGAHPSLNPDSLLPQERKAPYALRFAATVPATKTGSASTKETSPPAAATTTASAQDSDSPAAMPPAIVFPIVFLFSVFYFGFMQVSDEDERKR</sequence>
<keyword evidence="2" id="KW-0472">Membrane</keyword>
<dbReference type="Proteomes" id="UP000501690">
    <property type="component" value="Linkage Group LG11"/>
</dbReference>
<feature type="transmembrane region" description="Helical" evidence="2">
    <location>
        <begin position="126"/>
        <end position="147"/>
    </location>
</feature>
<gene>
    <name evidence="3" type="ORF">DEO72_LG11g948</name>
</gene>
<evidence type="ECO:0000313" key="3">
    <source>
        <dbReference type="EMBL" id="QCE13950.1"/>
    </source>
</evidence>
<feature type="region of interest" description="Disordered" evidence="1">
    <location>
        <begin position="95"/>
        <end position="124"/>
    </location>
</feature>
<keyword evidence="4" id="KW-1185">Reference proteome</keyword>
<accession>A0A4D6NJH9</accession>
<keyword evidence="2" id="KW-1133">Transmembrane helix</keyword>
<keyword evidence="2" id="KW-0812">Transmembrane</keyword>